<dbReference type="Gene3D" id="1.20.1250.20">
    <property type="entry name" value="MFS general substrate transporter like domains"/>
    <property type="match status" value="1"/>
</dbReference>
<name>A0A0J6HET7_9BACI</name>
<dbReference type="PROSITE" id="PS50850">
    <property type="entry name" value="MFS"/>
    <property type="match status" value="1"/>
</dbReference>
<evidence type="ECO:0000256" key="6">
    <source>
        <dbReference type="ARBA" id="ARBA00023136"/>
    </source>
</evidence>
<keyword evidence="6 7" id="KW-0472">Membrane</keyword>
<feature type="domain" description="Major facilitator superfamily (MFS) profile" evidence="8">
    <location>
        <begin position="1"/>
        <end position="77"/>
    </location>
</feature>
<comment type="similarity">
    <text evidence="2">Belongs to the major facilitator superfamily. Sugar transporter (TC 2.A.1.1) family.</text>
</comment>
<comment type="caution">
    <text evidence="9">The sequence shown here is derived from an EMBL/GenBank/DDBJ whole genome shotgun (WGS) entry which is preliminary data.</text>
</comment>
<dbReference type="GO" id="GO:0022857">
    <property type="term" value="F:transmembrane transporter activity"/>
    <property type="evidence" value="ECO:0007669"/>
    <property type="project" value="InterPro"/>
</dbReference>
<dbReference type="InterPro" id="IPR050820">
    <property type="entry name" value="MFS_Sugar_Transporter"/>
</dbReference>
<evidence type="ECO:0000256" key="1">
    <source>
        <dbReference type="ARBA" id="ARBA00004651"/>
    </source>
</evidence>
<evidence type="ECO:0000256" key="3">
    <source>
        <dbReference type="ARBA" id="ARBA00022448"/>
    </source>
</evidence>
<dbReference type="GO" id="GO:1904659">
    <property type="term" value="P:D-glucose transmembrane transport"/>
    <property type="evidence" value="ECO:0007669"/>
    <property type="project" value="TreeGrafter"/>
</dbReference>
<keyword evidence="3" id="KW-0813">Transport</keyword>
<dbReference type="EMBL" id="LECW02000067">
    <property type="protein sequence ID" value="KRT88383.1"/>
    <property type="molecule type" value="Genomic_DNA"/>
</dbReference>
<dbReference type="InterPro" id="IPR005828">
    <property type="entry name" value="MFS_sugar_transport-like"/>
</dbReference>
<dbReference type="InterPro" id="IPR036259">
    <property type="entry name" value="MFS_trans_sf"/>
</dbReference>
<evidence type="ECO:0000259" key="8">
    <source>
        <dbReference type="PROSITE" id="PS50850"/>
    </source>
</evidence>
<protein>
    <recommendedName>
        <fullName evidence="8">Major facilitator superfamily (MFS) profile domain-containing protein</fullName>
    </recommendedName>
</protein>
<dbReference type="Pfam" id="PF00083">
    <property type="entry name" value="Sugar_tr"/>
    <property type="match status" value="1"/>
</dbReference>
<proteinExistence type="inferred from homology"/>
<dbReference type="PANTHER" id="PTHR48023:SF4">
    <property type="entry name" value="D-XYLOSE-PROTON SYMPORTER-LIKE 2"/>
    <property type="match status" value="1"/>
</dbReference>
<organism evidence="9 10">
    <name type="scientific">Bacillus glycinifermentans</name>
    <dbReference type="NCBI Taxonomy" id="1664069"/>
    <lineage>
        <taxon>Bacteria</taxon>
        <taxon>Bacillati</taxon>
        <taxon>Bacillota</taxon>
        <taxon>Bacilli</taxon>
        <taxon>Bacillales</taxon>
        <taxon>Bacillaceae</taxon>
        <taxon>Bacillus</taxon>
    </lineage>
</organism>
<keyword evidence="4 7" id="KW-0812">Transmembrane</keyword>
<reference evidence="9 10" key="1">
    <citation type="journal article" date="2015" name="Int. J. Syst. Evol. Microbiol.">
        <title>Bacillus glycinifermentans sp. nov., isolated from fermented soybean paste.</title>
        <authorList>
            <person name="Kim S.J."/>
            <person name="Dunlap C.A."/>
            <person name="Kwon S.W."/>
            <person name="Rooney A.P."/>
        </authorList>
    </citation>
    <scope>NUCLEOTIDE SEQUENCE [LARGE SCALE GENOMIC DNA]</scope>
    <source>
        <strain evidence="9 10">GO-13</strain>
    </source>
</reference>
<accession>A0A0J6HET7</accession>
<dbReference type="GO" id="GO:0005886">
    <property type="term" value="C:plasma membrane"/>
    <property type="evidence" value="ECO:0007669"/>
    <property type="project" value="UniProtKB-SubCell"/>
</dbReference>
<evidence type="ECO:0000256" key="4">
    <source>
        <dbReference type="ARBA" id="ARBA00022692"/>
    </source>
</evidence>
<evidence type="ECO:0000313" key="10">
    <source>
        <dbReference type="Proteomes" id="UP000036168"/>
    </source>
</evidence>
<keyword evidence="5 7" id="KW-1133">Transmembrane helix</keyword>
<dbReference type="SUPFAM" id="SSF103473">
    <property type="entry name" value="MFS general substrate transporter"/>
    <property type="match status" value="1"/>
</dbReference>
<sequence length="90" mass="10180">MSVGPITWIMISEIFPNHLRARAAGIATIFLWGANWAIGQFVPMTISGFGLAYTFWIFAVINVLCFLFVVTICPETKNKSLEEIEKLWVK</sequence>
<evidence type="ECO:0000256" key="5">
    <source>
        <dbReference type="ARBA" id="ARBA00022989"/>
    </source>
</evidence>
<evidence type="ECO:0000256" key="2">
    <source>
        <dbReference type="ARBA" id="ARBA00010992"/>
    </source>
</evidence>
<feature type="transmembrane region" description="Helical" evidence="7">
    <location>
        <begin position="50"/>
        <end position="73"/>
    </location>
</feature>
<feature type="transmembrane region" description="Helical" evidence="7">
    <location>
        <begin position="21"/>
        <end position="38"/>
    </location>
</feature>
<evidence type="ECO:0000256" key="7">
    <source>
        <dbReference type="SAM" id="Phobius"/>
    </source>
</evidence>
<comment type="subcellular location">
    <subcellularLocation>
        <location evidence="1">Cell membrane</location>
        <topology evidence="1">Multi-pass membrane protein</topology>
    </subcellularLocation>
</comment>
<dbReference type="AlphaFoldDB" id="A0A0J6HET7"/>
<dbReference type="Proteomes" id="UP000036168">
    <property type="component" value="Unassembled WGS sequence"/>
</dbReference>
<dbReference type="InterPro" id="IPR020846">
    <property type="entry name" value="MFS_dom"/>
</dbReference>
<evidence type="ECO:0000313" key="9">
    <source>
        <dbReference type="EMBL" id="KRT88383.1"/>
    </source>
</evidence>
<dbReference type="PATRIC" id="fig|1664069.3.peg.3486"/>
<gene>
    <name evidence="9" type="ORF">AB447_208280</name>
</gene>
<accession>A0A0J6EM82</accession>
<dbReference type="PANTHER" id="PTHR48023">
    <property type="entry name" value="D-XYLOSE-PROTON SYMPORTER-LIKE 2"/>
    <property type="match status" value="1"/>
</dbReference>